<gene>
    <name evidence="2" type="ORF">SCLCIDRAFT_19898</name>
</gene>
<dbReference type="InParanoid" id="A0A0C3E966"/>
<feature type="region of interest" description="Disordered" evidence="1">
    <location>
        <begin position="192"/>
        <end position="236"/>
    </location>
</feature>
<sequence>MSEHQVDCTKPKPVSPHKNVRCKKVSPYLVCRRVPPTEFEFSGMALRSLHADEADVKVAETTMTESFKDLYKEVPKDVLCEAVMAQYAKCEVTRYRALSSTWELEKHKRWGRFHSRCLKHFKLQNNDCQQKLQLWQNLCANMGIDVGSEDDLVWHMLHSQTSALNNMQEQYKHIEEIGIARGVVLDSQWGDPPILMKDPGASDPEVSSSSDQETSDDSEVYHTSDPEISIRGDSSGHSEYIAHRGRHTHNIAWLSVCLLQLSSTMSSSKKTKRRGQKQMRKPGLQSGLNPSHLPDMTQVGVAAEFPQDPA</sequence>
<keyword evidence="3" id="KW-1185">Reference proteome</keyword>
<feature type="region of interest" description="Disordered" evidence="1">
    <location>
        <begin position="265"/>
        <end position="310"/>
    </location>
</feature>
<evidence type="ECO:0000256" key="1">
    <source>
        <dbReference type="SAM" id="MobiDB-lite"/>
    </source>
</evidence>
<dbReference type="EMBL" id="KN822007">
    <property type="protein sequence ID" value="KIM69290.1"/>
    <property type="molecule type" value="Genomic_DNA"/>
</dbReference>
<organism evidence="2 3">
    <name type="scientific">Scleroderma citrinum Foug A</name>
    <dbReference type="NCBI Taxonomy" id="1036808"/>
    <lineage>
        <taxon>Eukaryota</taxon>
        <taxon>Fungi</taxon>
        <taxon>Dikarya</taxon>
        <taxon>Basidiomycota</taxon>
        <taxon>Agaricomycotina</taxon>
        <taxon>Agaricomycetes</taxon>
        <taxon>Agaricomycetidae</taxon>
        <taxon>Boletales</taxon>
        <taxon>Sclerodermatineae</taxon>
        <taxon>Sclerodermataceae</taxon>
        <taxon>Scleroderma</taxon>
    </lineage>
</organism>
<dbReference type="Proteomes" id="UP000053989">
    <property type="component" value="Unassembled WGS sequence"/>
</dbReference>
<feature type="compositionally biased region" description="Basic and acidic residues" evidence="1">
    <location>
        <begin position="219"/>
        <end position="236"/>
    </location>
</feature>
<protein>
    <submittedName>
        <fullName evidence="2">Uncharacterized protein</fullName>
    </submittedName>
</protein>
<feature type="compositionally biased region" description="Basic residues" evidence="1">
    <location>
        <begin position="269"/>
        <end position="280"/>
    </location>
</feature>
<evidence type="ECO:0000313" key="2">
    <source>
        <dbReference type="EMBL" id="KIM69290.1"/>
    </source>
</evidence>
<evidence type="ECO:0000313" key="3">
    <source>
        <dbReference type="Proteomes" id="UP000053989"/>
    </source>
</evidence>
<name>A0A0C3E966_9AGAM</name>
<dbReference type="AlphaFoldDB" id="A0A0C3E966"/>
<proteinExistence type="predicted"/>
<dbReference type="HOGENOM" id="CLU_076164_0_0_1"/>
<reference evidence="2 3" key="1">
    <citation type="submission" date="2014-04" db="EMBL/GenBank/DDBJ databases">
        <authorList>
            <consortium name="DOE Joint Genome Institute"/>
            <person name="Kuo A."/>
            <person name="Kohler A."/>
            <person name="Nagy L.G."/>
            <person name="Floudas D."/>
            <person name="Copeland A."/>
            <person name="Barry K.W."/>
            <person name="Cichocki N."/>
            <person name="Veneault-Fourrey C."/>
            <person name="LaButti K."/>
            <person name="Lindquist E.A."/>
            <person name="Lipzen A."/>
            <person name="Lundell T."/>
            <person name="Morin E."/>
            <person name="Murat C."/>
            <person name="Sun H."/>
            <person name="Tunlid A."/>
            <person name="Henrissat B."/>
            <person name="Grigoriev I.V."/>
            <person name="Hibbett D.S."/>
            <person name="Martin F."/>
            <person name="Nordberg H.P."/>
            <person name="Cantor M.N."/>
            <person name="Hua S.X."/>
        </authorList>
    </citation>
    <scope>NUCLEOTIDE SEQUENCE [LARGE SCALE GENOMIC DNA]</scope>
    <source>
        <strain evidence="2 3">Foug A</strain>
    </source>
</reference>
<dbReference type="OrthoDB" id="2687208at2759"/>
<accession>A0A0C3E966</accession>
<dbReference type="STRING" id="1036808.A0A0C3E966"/>
<reference evidence="3" key="2">
    <citation type="submission" date="2015-01" db="EMBL/GenBank/DDBJ databases">
        <title>Evolutionary Origins and Diversification of the Mycorrhizal Mutualists.</title>
        <authorList>
            <consortium name="DOE Joint Genome Institute"/>
            <consortium name="Mycorrhizal Genomics Consortium"/>
            <person name="Kohler A."/>
            <person name="Kuo A."/>
            <person name="Nagy L.G."/>
            <person name="Floudas D."/>
            <person name="Copeland A."/>
            <person name="Barry K.W."/>
            <person name="Cichocki N."/>
            <person name="Veneault-Fourrey C."/>
            <person name="LaButti K."/>
            <person name="Lindquist E.A."/>
            <person name="Lipzen A."/>
            <person name="Lundell T."/>
            <person name="Morin E."/>
            <person name="Murat C."/>
            <person name="Riley R."/>
            <person name="Ohm R."/>
            <person name="Sun H."/>
            <person name="Tunlid A."/>
            <person name="Henrissat B."/>
            <person name="Grigoriev I.V."/>
            <person name="Hibbett D.S."/>
            <person name="Martin F."/>
        </authorList>
    </citation>
    <scope>NUCLEOTIDE SEQUENCE [LARGE SCALE GENOMIC DNA]</scope>
    <source>
        <strain evidence="3">Foug A</strain>
    </source>
</reference>